<feature type="repeat" description="TPR" evidence="2">
    <location>
        <begin position="182"/>
        <end position="215"/>
    </location>
</feature>
<feature type="coiled-coil region" evidence="1">
    <location>
        <begin position="61"/>
        <end position="102"/>
    </location>
</feature>
<name>A0A2S0MH11_9BURK</name>
<evidence type="ECO:0000313" key="4">
    <source>
        <dbReference type="EMBL" id="AVO35168.1"/>
    </source>
</evidence>
<dbReference type="EMBL" id="CP027666">
    <property type="protein sequence ID" value="AVO35168.1"/>
    <property type="molecule type" value="Genomic_DNA"/>
</dbReference>
<keyword evidence="1" id="KW-0574">Periplasm</keyword>
<keyword evidence="2" id="KW-0802">TPR repeat</keyword>
<dbReference type="Gene3D" id="1.25.40.10">
    <property type="entry name" value="Tetratricopeptide repeat domain"/>
    <property type="match status" value="1"/>
</dbReference>
<dbReference type="GO" id="GO:0070206">
    <property type="term" value="P:protein trimerization"/>
    <property type="evidence" value="ECO:0007669"/>
    <property type="project" value="InterPro"/>
</dbReference>
<dbReference type="Pfam" id="PF13174">
    <property type="entry name" value="TPR_6"/>
    <property type="match status" value="1"/>
</dbReference>
<dbReference type="PROSITE" id="PS50005">
    <property type="entry name" value="TPR"/>
    <property type="match status" value="1"/>
</dbReference>
<sequence precursor="true">MNRPMMRMNSLRAAILAVCCVAGQGAHAQLFGDDQARQAILDLRQRFDQSVAAQNRLVDENAQMRRGMLDLQQQIESLRGDLARSRGQEEQLTRDIADLKKAQADSQRTLDDRLKKMETPSAGASAEAPVSNAGGTVASEGSPNEKQEYDAALAQFRAGDFAGAQSSFAAFIKRYPRSALAPTALLWLGNAQYATRNYKEAITNFRSLLTAAPNHARAPEAMLSIANCQIELKDTRAARTTLESLIKTYPQSEAAHAGKERLARLK</sequence>
<evidence type="ECO:0000313" key="5">
    <source>
        <dbReference type="Proteomes" id="UP000239709"/>
    </source>
</evidence>
<dbReference type="InterPro" id="IPR019734">
    <property type="entry name" value="TPR_rpt"/>
</dbReference>
<dbReference type="Proteomes" id="UP000239709">
    <property type="component" value="Chromosome"/>
</dbReference>
<accession>A0A2S0MH11</accession>
<keyword evidence="1" id="KW-0131">Cell cycle</keyword>
<dbReference type="InterPro" id="IPR011990">
    <property type="entry name" value="TPR-like_helical_dom_sf"/>
</dbReference>
<comment type="subcellular location">
    <subcellularLocation>
        <location evidence="1">Periplasm</location>
    </subcellularLocation>
</comment>
<protein>
    <recommendedName>
        <fullName evidence="1">Cell division coordinator CpoB</fullName>
    </recommendedName>
</protein>
<dbReference type="AlphaFoldDB" id="A0A2S0MH11"/>
<dbReference type="HAMAP" id="MF_02066">
    <property type="entry name" value="CpoB"/>
    <property type="match status" value="1"/>
</dbReference>
<dbReference type="SMART" id="SM00028">
    <property type="entry name" value="TPR"/>
    <property type="match status" value="2"/>
</dbReference>
<keyword evidence="5" id="KW-1185">Reference proteome</keyword>
<dbReference type="KEGG" id="otk:C6570_13690"/>
<keyword evidence="1" id="KW-0132">Cell division</keyword>
<keyword evidence="1" id="KW-0732">Signal</keyword>
<dbReference type="NCBIfam" id="TIGR02795">
    <property type="entry name" value="tol_pal_ybgF"/>
    <property type="match status" value="1"/>
</dbReference>
<evidence type="ECO:0000256" key="2">
    <source>
        <dbReference type="PROSITE-ProRule" id="PRU00339"/>
    </source>
</evidence>
<feature type="region of interest" description="Disordered" evidence="3">
    <location>
        <begin position="118"/>
        <end position="145"/>
    </location>
</feature>
<dbReference type="GO" id="GO:0043093">
    <property type="term" value="P:FtsZ-dependent cytokinesis"/>
    <property type="evidence" value="ECO:0007669"/>
    <property type="project" value="UniProtKB-UniRule"/>
</dbReference>
<proteinExistence type="inferred from homology"/>
<comment type="similarity">
    <text evidence="1">Belongs to the CpoB family.</text>
</comment>
<dbReference type="InterPro" id="IPR034706">
    <property type="entry name" value="CpoB"/>
</dbReference>
<feature type="signal peptide" evidence="1">
    <location>
        <begin position="1"/>
        <end position="28"/>
    </location>
</feature>
<dbReference type="Pfam" id="PF13432">
    <property type="entry name" value="TPR_16"/>
    <property type="match status" value="1"/>
</dbReference>
<comment type="function">
    <text evidence="1">Mediates coordination of peptidoglycan synthesis and outer membrane constriction during cell division.</text>
</comment>
<evidence type="ECO:0000256" key="1">
    <source>
        <dbReference type="HAMAP-Rule" id="MF_02066"/>
    </source>
</evidence>
<dbReference type="GO" id="GO:0030288">
    <property type="term" value="C:outer membrane-bounded periplasmic space"/>
    <property type="evidence" value="ECO:0007669"/>
    <property type="project" value="UniProtKB-UniRule"/>
</dbReference>
<reference evidence="4 5" key="1">
    <citation type="submission" date="2018-03" db="EMBL/GenBank/DDBJ databases">
        <title>Genome sequencing of Ottowia sp.</title>
        <authorList>
            <person name="Kim S.-J."/>
            <person name="Heo J."/>
            <person name="Kwon S.-W."/>
        </authorList>
    </citation>
    <scope>NUCLEOTIDE SEQUENCE [LARGE SCALE GENOMIC DNA]</scope>
    <source>
        <strain evidence="4 5">KADR8-3</strain>
    </source>
</reference>
<dbReference type="OrthoDB" id="8525418at2"/>
<organism evidence="4 5">
    <name type="scientific">Ottowia oryzae</name>
    <dbReference type="NCBI Taxonomy" id="2109914"/>
    <lineage>
        <taxon>Bacteria</taxon>
        <taxon>Pseudomonadati</taxon>
        <taxon>Pseudomonadota</taxon>
        <taxon>Betaproteobacteria</taxon>
        <taxon>Burkholderiales</taxon>
        <taxon>Comamonadaceae</taxon>
        <taxon>Ottowia</taxon>
    </lineage>
</organism>
<gene>
    <name evidence="4" type="primary">ygbF</name>
    <name evidence="1" type="synonym">cpoB</name>
    <name evidence="4" type="ORF">C6570_13690</name>
</gene>
<dbReference type="InterPro" id="IPR014162">
    <property type="entry name" value="CpoB_C"/>
</dbReference>
<feature type="chain" id="PRO_5015792955" description="Cell division coordinator CpoB" evidence="1">
    <location>
        <begin position="29"/>
        <end position="266"/>
    </location>
</feature>
<dbReference type="SUPFAM" id="SSF48452">
    <property type="entry name" value="TPR-like"/>
    <property type="match status" value="1"/>
</dbReference>
<evidence type="ECO:0000256" key="3">
    <source>
        <dbReference type="SAM" id="MobiDB-lite"/>
    </source>
</evidence>
<keyword evidence="1" id="KW-0175">Coiled coil</keyword>